<feature type="transmembrane region" description="Helical" evidence="1">
    <location>
        <begin position="342"/>
        <end position="361"/>
    </location>
</feature>
<feature type="transmembrane region" description="Helical" evidence="1">
    <location>
        <begin position="313"/>
        <end position="330"/>
    </location>
</feature>
<evidence type="ECO:0000256" key="1">
    <source>
        <dbReference type="SAM" id="Phobius"/>
    </source>
</evidence>
<keyword evidence="1" id="KW-0812">Transmembrane</keyword>
<reference evidence="2 3" key="1">
    <citation type="submission" date="2023-10" db="EMBL/GenBank/DDBJ databases">
        <title>Hymenobacter endophyticus sp. nov., an isolate from the leaf tissues of wheat.</title>
        <authorList>
            <person name="Dai Y."/>
        </authorList>
    </citation>
    <scope>NUCLEOTIDE SEQUENCE [LARGE SCALE GENOMIC DNA]</scope>
    <source>
        <strain evidence="2 3">ZK17L-C2</strain>
    </source>
</reference>
<protein>
    <recommendedName>
        <fullName evidence="4">Glycosyltransferase RgtA/B/C/D-like domain-containing protein</fullName>
    </recommendedName>
</protein>
<feature type="transmembrane region" description="Helical" evidence="1">
    <location>
        <begin position="110"/>
        <end position="129"/>
    </location>
</feature>
<comment type="caution">
    <text evidence="2">The sequence shown here is derived from an EMBL/GenBank/DDBJ whole genome shotgun (WGS) entry which is preliminary data.</text>
</comment>
<gene>
    <name evidence="2" type="ORF">ROI90_09820</name>
</gene>
<dbReference type="Proteomes" id="UP001250698">
    <property type="component" value="Unassembled WGS sequence"/>
</dbReference>
<proteinExistence type="predicted"/>
<feature type="transmembrane region" description="Helical" evidence="1">
    <location>
        <begin position="160"/>
        <end position="186"/>
    </location>
</feature>
<keyword evidence="1" id="KW-0472">Membrane</keyword>
<evidence type="ECO:0000313" key="3">
    <source>
        <dbReference type="Proteomes" id="UP001250698"/>
    </source>
</evidence>
<name>A0ABU3TH44_9BACT</name>
<feature type="transmembrane region" description="Helical" evidence="1">
    <location>
        <begin position="12"/>
        <end position="31"/>
    </location>
</feature>
<feature type="transmembrane region" description="Helical" evidence="1">
    <location>
        <begin position="198"/>
        <end position="217"/>
    </location>
</feature>
<dbReference type="RefSeq" id="WP_315998170.1">
    <property type="nucleotide sequence ID" value="NZ_JAWDJT010000005.1"/>
</dbReference>
<dbReference type="EMBL" id="JAWDJT010000005">
    <property type="protein sequence ID" value="MDU0370689.1"/>
    <property type="molecule type" value="Genomic_DNA"/>
</dbReference>
<feature type="transmembrane region" description="Helical" evidence="1">
    <location>
        <begin position="248"/>
        <end position="272"/>
    </location>
</feature>
<organism evidence="2 3">
    <name type="scientific">Hymenobacter endophyticus</name>
    <dbReference type="NCBI Taxonomy" id="3076335"/>
    <lineage>
        <taxon>Bacteria</taxon>
        <taxon>Pseudomonadati</taxon>
        <taxon>Bacteroidota</taxon>
        <taxon>Cytophagia</taxon>
        <taxon>Cytophagales</taxon>
        <taxon>Hymenobacteraceae</taxon>
        <taxon>Hymenobacter</taxon>
    </lineage>
</organism>
<keyword evidence="1" id="KW-1133">Transmembrane helix</keyword>
<feature type="transmembrane region" description="Helical" evidence="1">
    <location>
        <begin position="284"/>
        <end position="301"/>
    </location>
</feature>
<evidence type="ECO:0000313" key="2">
    <source>
        <dbReference type="EMBL" id="MDU0370689.1"/>
    </source>
</evidence>
<sequence length="610" mass="70437">MLLSKQYATRWPVLLGLLAMLVLAALAWHFYLERAAYYDLAWHTYVYTKTQALYVQNRRFVAIVTQWPTLTAVRMGLPLDQVLRLYSMMFVGFYLAIFLACAYWLRNEAVALVVVLLFVLLSTRAFYWAQSEMPQTLVVLLLFYAGISRQAPIQLKFSTLALAALVPVIIFGYPIAIIPFMFLWLYDWLLNKRFRDKPYYGFLVLAFLMYGLRAMLIPAGSYEDTQMTFKPNLIRFFPHYLSLESFDIFRRLCARNFIALPLSVVVLTVFYLRQRNWLATLRLGLVWAFVGGYAFITIVTRADYTEVTYLENLLFPLTIFIAVPLAMEVLPALERAGTRGKWLAAGLVGLVLTVRLGVLWYQHIPYTAYQQWLRQLLAYTRQFPERKYLMYPDNVDPQTLRAGWPWWAIPSETMVLSARHSPDSVQTVRVDWSIDYLAEQGANPANFLEPFGVEPASTVSPVYFRFPQTPYRVINSNPPQDTVALNAYIKAHRGVQLALLDSLPTTIKVGEQTTIPVEVRVPEQLRPLHSGTRVDHPTLVRTVFFKPHDWPSDTAPVEAPLEVDVWQPWQQTLRIQAPQQPGQYILDIGLISRNYRTWPVHLRRTITVTE</sequence>
<feature type="transmembrane region" description="Helical" evidence="1">
    <location>
        <begin position="85"/>
        <end position="105"/>
    </location>
</feature>
<keyword evidence="3" id="KW-1185">Reference proteome</keyword>
<evidence type="ECO:0008006" key="4">
    <source>
        <dbReference type="Google" id="ProtNLM"/>
    </source>
</evidence>
<accession>A0ABU3TH44</accession>